<sequence>MAQQSEASIPRVGKRKWGYDAEQVDEFLDHAHALYDSDNVQLTQRDIQKASFKLTRGGYDIAQVDAALMRLERAVVDKQTTWEISQHGRVAWKAQTEDLYRQIARHASRTERERFGEGKKGEPSYDRKQVDKLTDDIVSKCAAELGLEGAEVGNARDLDKITAAHVANIVFTQRNGKKGYSERQVDYFLGACIQLLSRLESYERLTGYVAADDADTAAAEPVAAPAPAETGVTPLFSQGMQAHPRADESIETPHSFAPGGDAQSFEALSQAEQSLFTPKAPAVQREVQVAPVEQPEQQPERYAKLEQYARPVKSVESELPVQSVQSVQSDLPMQHVRSVQPERYAQSEQSAQPVQFAQSVQPVQPVQPMQPVQPAQPEKSAPASFAPTSKPEERPASASASLASLADMVEATSQEMPAIDIPSLPQMPNLDAPNPFVSSSLPPSFVPTGQENADGATYDPASSAADDEKKEQ</sequence>
<evidence type="ECO:0000313" key="3">
    <source>
        <dbReference type="Proteomes" id="UP000553756"/>
    </source>
</evidence>
<feature type="compositionally biased region" description="Low complexity" evidence="1">
    <location>
        <begin position="396"/>
        <end position="406"/>
    </location>
</feature>
<dbReference type="InterPro" id="IPR019933">
    <property type="entry name" value="DivIVA_domain"/>
</dbReference>
<name>A0ABX1SVI3_9BIFI</name>
<evidence type="ECO:0000256" key="1">
    <source>
        <dbReference type="SAM" id="MobiDB-lite"/>
    </source>
</evidence>
<organism evidence="2 3">
    <name type="scientific">Bifidobacterium panos</name>
    <dbReference type="NCBI Taxonomy" id="2675321"/>
    <lineage>
        <taxon>Bacteria</taxon>
        <taxon>Bacillati</taxon>
        <taxon>Actinomycetota</taxon>
        <taxon>Actinomycetes</taxon>
        <taxon>Bifidobacteriales</taxon>
        <taxon>Bifidobacteriaceae</taxon>
        <taxon>Bifidobacterium</taxon>
    </lineage>
</organism>
<dbReference type="NCBIfam" id="TIGR03544">
    <property type="entry name" value="DivI1A_domain"/>
    <property type="match status" value="2"/>
</dbReference>
<feature type="compositionally biased region" description="Low complexity" evidence="1">
    <location>
        <begin position="435"/>
        <end position="447"/>
    </location>
</feature>
<accession>A0ABX1SVI3</accession>
<keyword evidence="3" id="KW-1185">Reference proteome</keyword>
<dbReference type="RefSeq" id="WP_172144316.1">
    <property type="nucleotide sequence ID" value="NZ_JAAIIJ010000004.1"/>
</dbReference>
<comment type="caution">
    <text evidence="2">The sequence shown here is derived from an EMBL/GenBank/DDBJ whole genome shotgun (WGS) entry which is preliminary data.</text>
</comment>
<dbReference type="InterPro" id="IPR019932">
    <property type="entry name" value="CHP03543"/>
</dbReference>
<feature type="region of interest" description="Disordered" evidence="1">
    <location>
        <begin position="240"/>
        <end position="262"/>
    </location>
</feature>
<feature type="compositionally biased region" description="Low complexity" evidence="1">
    <location>
        <begin position="349"/>
        <end position="377"/>
    </location>
</feature>
<dbReference type="Proteomes" id="UP000553756">
    <property type="component" value="Unassembled WGS sequence"/>
</dbReference>
<proteinExistence type="predicted"/>
<dbReference type="NCBIfam" id="TIGR03543">
    <property type="entry name" value="divI1A_rptt_fam"/>
    <property type="match status" value="1"/>
</dbReference>
<dbReference type="EMBL" id="JAAIIJ010000004">
    <property type="protein sequence ID" value="NMN01846.1"/>
    <property type="molecule type" value="Genomic_DNA"/>
</dbReference>
<feature type="region of interest" description="Disordered" evidence="1">
    <location>
        <begin position="338"/>
        <end position="472"/>
    </location>
</feature>
<evidence type="ECO:0000313" key="2">
    <source>
        <dbReference type="EMBL" id="NMN01846.1"/>
    </source>
</evidence>
<gene>
    <name evidence="2" type="ORF">G1C94_0467</name>
</gene>
<protein>
    <submittedName>
        <fullName evidence="2">DivIVA domain repeat protein</fullName>
    </submittedName>
</protein>
<reference evidence="2 3" key="1">
    <citation type="submission" date="2020-02" db="EMBL/GenBank/DDBJ databases">
        <title>Characterization of phylogenetic diversity of novel bifidobacterial species isolated in Czech ZOOs.</title>
        <authorList>
            <person name="Lugli G.A."/>
            <person name="Vera N.B."/>
            <person name="Ventura M."/>
        </authorList>
    </citation>
    <scope>NUCLEOTIDE SEQUENCE [LARGE SCALE GENOMIC DNA]</scope>
    <source>
        <strain evidence="2 3">DSM 109963</strain>
    </source>
</reference>